<keyword evidence="2" id="KW-1185">Reference proteome</keyword>
<dbReference type="SUPFAM" id="SSF89124">
    <property type="entry name" value="Nop domain"/>
    <property type="match status" value="1"/>
</dbReference>
<sequence>MNFFQGIQGQLTSLLDGLDPKDLSTISFGPSHSPGEHCDCASNRLLDDLNKEINTYAHSSDITKNIVDTIAYAKVIKHMEYLGNCMNDIGPNLTILIGELVGGLTHLPHRKCKGYNTLQGPLTEELHMPMGCIARERVKDTSSKVNVDDENKVQIPYTLPLEIGHREAISMKESNYNKILLLSCESSSSALPSTFGFEPEVMVIAIEALVDGEAVGAVDKLARGLLNDWVIEEMSAMRFEDRN</sequence>
<dbReference type="EMBL" id="JAUEPS010000132">
    <property type="protein sequence ID" value="KAK0436065.1"/>
    <property type="molecule type" value="Genomic_DNA"/>
</dbReference>
<dbReference type="InterPro" id="IPR036070">
    <property type="entry name" value="Nop_dom_sf"/>
</dbReference>
<evidence type="ECO:0000313" key="1">
    <source>
        <dbReference type="EMBL" id="KAK0436065.1"/>
    </source>
</evidence>
<name>A0AA39J5Z0_ARMTA</name>
<comment type="caution">
    <text evidence="1">The sequence shown here is derived from an EMBL/GenBank/DDBJ whole genome shotgun (WGS) entry which is preliminary data.</text>
</comment>
<dbReference type="AlphaFoldDB" id="A0AA39J5Z0"/>
<reference evidence="1" key="1">
    <citation type="submission" date="2023-06" db="EMBL/GenBank/DDBJ databases">
        <authorList>
            <consortium name="Lawrence Berkeley National Laboratory"/>
            <person name="Ahrendt S."/>
            <person name="Sahu N."/>
            <person name="Indic B."/>
            <person name="Wong-Bajracharya J."/>
            <person name="Merenyi Z."/>
            <person name="Ke H.-M."/>
            <person name="Monk M."/>
            <person name="Kocsube S."/>
            <person name="Drula E."/>
            <person name="Lipzen A."/>
            <person name="Balint B."/>
            <person name="Henrissat B."/>
            <person name="Andreopoulos B."/>
            <person name="Martin F.M."/>
            <person name="Harder C.B."/>
            <person name="Rigling D."/>
            <person name="Ford K.L."/>
            <person name="Foster G.D."/>
            <person name="Pangilinan J."/>
            <person name="Papanicolaou A."/>
            <person name="Barry K."/>
            <person name="LaButti K."/>
            <person name="Viragh M."/>
            <person name="Koriabine M."/>
            <person name="Yan M."/>
            <person name="Riley R."/>
            <person name="Champramary S."/>
            <person name="Plett K.L."/>
            <person name="Tsai I.J."/>
            <person name="Slot J."/>
            <person name="Sipos G."/>
            <person name="Plett J."/>
            <person name="Nagy L.G."/>
            <person name="Grigoriev I.V."/>
        </authorList>
    </citation>
    <scope>NUCLEOTIDE SEQUENCE</scope>
    <source>
        <strain evidence="1">CCBAS 213</strain>
    </source>
</reference>
<proteinExistence type="predicted"/>
<accession>A0AA39J5Z0</accession>
<dbReference type="RefSeq" id="XP_060322172.1">
    <property type="nucleotide sequence ID" value="XM_060470546.1"/>
</dbReference>
<evidence type="ECO:0000313" key="2">
    <source>
        <dbReference type="Proteomes" id="UP001175211"/>
    </source>
</evidence>
<protein>
    <submittedName>
        <fullName evidence="1">Uncharacterized protein</fullName>
    </submittedName>
</protein>
<gene>
    <name evidence="1" type="ORF">EV420DRAFT_1487660</name>
</gene>
<organism evidence="1 2">
    <name type="scientific">Armillaria tabescens</name>
    <name type="common">Ringless honey mushroom</name>
    <name type="synonym">Agaricus tabescens</name>
    <dbReference type="NCBI Taxonomy" id="1929756"/>
    <lineage>
        <taxon>Eukaryota</taxon>
        <taxon>Fungi</taxon>
        <taxon>Dikarya</taxon>
        <taxon>Basidiomycota</taxon>
        <taxon>Agaricomycotina</taxon>
        <taxon>Agaricomycetes</taxon>
        <taxon>Agaricomycetidae</taxon>
        <taxon>Agaricales</taxon>
        <taxon>Marasmiineae</taxon>
        <taxon>Physalacriaceae</taxon>
        <taxon>Desarmillaria</taxon>
    </lineage>
</organism>
<dbReference type="GeneID" id="85354094"/>
<dbReference type="Proteomes" id="UP001175211">
    <property type="component" value="Unassembled WGS sequence"/>
</dbReference>